<feature type="domain" description="PEGA" evidence="1">
    <location>
        <begin position="221"/>
        <end position="279"/>
    </location>
</feature>
<sequence length="467" mass="51162">MHRAIIALCLLLALAAPAAMAATTELHIVRYAADGVTILNETTVDYTWLEENLPVQGDGVTHYYHQGPVFEGDKWNPEEDTNVLEKDMGAVKGTDLKDICDLVGGMKEGETVRIKASDGLSRVFPYRNVYEPEPRQGPMVITWYHDEDGYVPDYRSGMRLVFFADTSTNPDGVHAFGVWDMHECFDEEYWYFYSGEYPTTTGLSVQYISKILIYSNEEPAGSVYVSSIPAGAAIYLDGIDTGLQTNATLEDVPVGEHTIELRLSGYQSVTMSVTVEMDECSRPDPVVLTPLPPEPDIVISLEEGWNFISTPKRLMDGSDTFAAIYGSVDTAGHSILLYDGLTHEWKAAASADAFKPLDGVWVYATEACTVPLTFAPGGPQVPPTKSLGKGWNAIGFTDTVPESAANTLLSLGDHWTTLIGFDAESQEYEISIVRGATGRHGEERTMEPMQGYWVYMTGARTLAAIGA</sequence>
<dbReference type="GeneID" id="85732730"/>
<proteinExistence type="predicted"/>
<evidence type="ECO:0000313" key="2">
    <source>
        <dbReference type="EMBL" id="WOX56909.1"/>
    </source>
</evidence>
<protein>
    <submittedName>
        <fullName evidence="2">PEGA domain-containing protein</fullName>
    </submittedName>
</protein>
<reference evidence="2 3" key="1">
    <citation type="submission" date="2023-10" db="EMBL/GenBank/DDBJ databases">
        <title>The complete genome sequence of Methanoculleus receptaculi DSM 18860.</title>
        <authorList>
            <person name="Lai S.-J."/>
            <person name="You Y.-T."/>
            <person name="Chen S.-C."/>
        </authorList>
    </citation>
    <scope>NUCLEOTIDE SEQUENCE [LARGE SCALE GENOMIC DNA]</scope>
    <source>
        <strain evidence="2 3">DSM 18860</strain>
    </source>
</reference>
<organism evidence="2 3">
    <name type="scientific">Methanoculleus receptaculi</name>
    <dbReference type="NCBI Taxonomy" id="394967"/>
    <lineage>
        <taxon>Archaea</taxon>
        <taxon>Methanobacteriati</taxon>
        <taxon>Methanobacteriota</taxon>
        <taxon>Stenosarchaea group</taxon>
        <taxon>Methanomicrobia</taxon>
        <taxon>Methanomicrobiales</taxon>
        <taxon>Methanomicrobiaceae</taxon>
        <taxon>Methanoculleus</taxon>
    </lineage>
</organism>
<gene>
    <name evidence="2" type="ORF">R6Y96_06195</name>
</gene>
<dbReference type="InterPro" id="IPR013229">
    <property type="entry name" value="PEGA"/>
</dbReference>
<accession>A0AAX4FSR6</accession>
<name>A0AAX4FSR6_9EURY</name>
<evidence type="ECO:0000259" key="1">
    <source>
        <dbReference type="Pfam" id="PF08308"/>
    </source>
</evidence>
<dbReference type="AlphaFoldDB" id="A0AAX4FSR6"/>
<evidence type="ECO:0000313" key="3">
    <source>
        <dbReference type="Proteomes" id="UP001305652"/>
    </source>
</evidence>
<keyword evidence="3" id="KW-1185">Reference proteome</keyword>
<dbReference type="Proteomes" id="UP001305652">
    <property type="component" value="Chromosome"/>
</dbReference>
<dbReference type="Pfam" id="PF08308">
    <property type="entry name" value="PEGA"/>
    <property type="match status" value="1"/>
</dbReference>
<dbReference type="RefSeq" id="WP_318620361.1">
    <property type="nucleotide sequence ID" value="NZ_CP137642.1"/>
</dbReference>
<dbReference type="KEGG" id="mrc:R6Y96_06195"/>
<dbReference type="EMBL" id="CP137642">
    <property type="protein sequence ID" value="WOX56909.1"/>
    <property type="molecule type" value="Genomic_DNA"/>
</dbReference>